<proteinExistence type="inferred from homology"/>
<dbReference type="RefSeq" id="WP_021639413.1">
    <property type="nucleotide sequence ID" value="NZ_CALBAU010000273.1"/>
</dbReference>
<dbReference type="Gene3D" id="3.90.1010.10">
    <property type="match status" value="1"/>
</dbReference>
<accession>A0A3E3I6B5</accession>
<keyword evidence="5" id="KW-1185">Reference proteome</keyword>
<sequence>MENRTFYHEILIDHNMHPAHKHPLAGAGLELEGVNPSCGDDIVLRLKIEDGRITDGAFEGSGCAVSQASADMMLDLVIGKTKEEAVRLSGIFLRMIQGQASPEEIDDLEEAACLQDVSHMPARVKCAVLGWHTLEELLAKEN</sequence>
<dbReference type="GO" id="GO:0005506">
    <property type="term" value="F:iron ion binding"/>
    <property type="evidence" value="ECO:0007669"/>
    <property type="project" value="InterPro"/>
</dbReference>
<evidence type="ECO:0000259" key="2">
    <source>
        <dbReference type="Pfam" id="PF01592"/>
    </source>
</evidence>
<dbReference type="CDD" id="cd06664">
    <property type="entry name" value="IscU_like"/>
    <property type="match status" value="1"/>
</dbReference>
<evidence type="ECO:0000313" key="4">
    <source>
        <dbReference type="EMBL" id="RGE73474.1"/>
    </source>
</evidence>
<dbReference type="AlphaFoldDB" id="A0A3E3I6B5"/>
<dbReference type="InterPro" id="IPR002871">
    <property type="entry name" value="NIF_FeS_clus_asmbl_NifU_N"/>
</dbReference>
<reference evidence="3 6" key="1">
    <citation type="submission" date="2018-08" db="EMBL/GenBank/DDBJ databases">
        <title>A genome reference for cultivated species of the human gut microbiota.</title>
        <authorList>
            <person name="Zou Y."/>
            <person name="Xue W."/>
            <person name="Luo G."/>
        </authorList>
    </citation>
    <scope>NUCLEOTIDE SEQUENCE [LARGE SCALE GENOMIC DNA]</scope>
    <source>
        <strain evidence="4 6">AF26-4BH</strain>
        <strain evidence="3">TF05-5AC</strain>
    </source>
</reference>
<evidence type="ECO:0000313" key="3">
    <source>
        <dbReference type="EMBL" id="RGE61134.1"/>
    </source>
</evidence>
<dbReference type="SUPFAM" id="SSF82649">
    <property type="entry name" value="SufE/NifU"/>
    <property type="match status" value="1"/>
</dbReference>
<dbReference type="NCBIfam" id="TIGR01994">
    <property type="entry name" value="SUF_scaf_2"/>
    <property type="match status" value="1"/>
</dbReference>
<dbReference type="Proteomes" id="UP000260812">
    <property type="component" value="Unassembled WGS sequence"/>
</dbReference>
<dbReference type="Pfam" id="PF01592">
    <property type="entry name" value="NifU_N"/>
    <property type="match status" value="1"/>
</dbReference>
<name>A0A3E3I6B5_9FIRM</name>
<evidence type="ECO:0000313" key="5">
    <source>
        <dbReference type="Proteomes" id="UP000260812"/>
    </source>
</evidence>
<comment type="similarity">
    <text evidence="1">Belongs to the NifU family.</text>
</comment>
<feature type="domain" description="NIF system FeS cluster assembly NifU N-terminal" evidence="2">
    <location>
        <begin position="7"/>
        <end position="126"/>
    </location>
</feature>
<dbReference type="GO" id="GO:0051536">
    <property type="term" value="F:iron-sulfur cluster binding"/>
    <property type="evidence" value="ECO:0007669"/>
    <property type="project" value="InterPro"/>
</dbReference>
<evidence type="ECO:0000313" key="6">
    <source>
        <dbReference type="Proteomes" id="UP000261166"/>
    </source>
</evidence>
<evidence type="ECO:0000256" key="1">
    <source>
        <dbReference type="ARBA" id="ARBA00006420"/>
    </source>
</evidence>
<dbReference type="EMBL" id="QVLV01000006">
    <property type="protein sequence ID" value="RGE61134.1"/>
    <property type="molecule type" value="Genomic_DNA"/>
</dbReference>
<dbReference type="EMBL" id="QVLU01000003">
    <property type="protein sequence ID" value="RGE73474.1"/>
    <property type="molecule type" value="Genomic_DNA"/>
</dbReference>
<dbReference type="GeneID" id="97987470"/>
<dbReference type="Proteomes" id="UP000261166">
    <property type="component" value="Unassembled WGS sequence"/>
</dbReference>
<dbReference type="PANTHER" id="PTHR10093">
    <property type="entry name" value="IRON-SULFUR CLUSTER ASSEMBLY ENZYME NIFU HOMOLOG"/>
    <property type="match status" value="1"/>
</dbReference>
<dbReference type="FunFam" id="3.90.1010.10:FF:000002">
    <property type="entry name" value="Iron-sulfur cluster assembly scaffold protein NifU"/>
    <property type="match status" value="1"/>
</dbReference>
<gene>
    <name evidence="4" type="ORF">DWY69_04655</name>
    <name evidence="3" type="ORF">DXC51_11435</name>
</gene>
<protein>
    <submittedName>
        <fullName evidence="3">SUF system NifU family Fe-S cluster assembly protein</fullName>
    </submittedName>
</protein>
<dbReference type="GO" id="GO:0016226">
    <property type="term" value="P:iron-sulfur cluster assembly"/>
    <property type="evidence" value="ECO:0007669"/>
    <property type="project" value="InterPro"/>
</dbReference>
<comment type="caution">
    <text evidence="3">The sequence shown here is derived from an EMBL/GenBank/DDBJ whole genome shotgun (WGS) entry which is preliminary data.</text>
</comment>
<organism evidence="3 5">
    <name type="scientific">Eisenbergiella massiliensis</name>
    <dbReference type="NCBI Taxonomy" id="1720294"/>
    <lineage>
        <taxon>Bacteria</taxon>
        <taxon>Bacillati</taxon>
        <taxon>Bacillota</taxon>
        <taxon>Clostridia</taxon>
        <taxon>Lachnospirales</taxon>
        <taxon>Lachnospiraceae</taxon>
        <taxon>Eisenbergiella</taxon>
    </lineage>
</organism>
<dbReference type="OrthoDB" id="9804157at2"/>